<dbReference type="Gene3D" id="3.40.630.30">
    <property type="match status" value="1"/>
</dbReference>
<evidence type="ECO:0000259" key="1">
    <source>
        <dbReference type="PROSITE" id="PS51186"/>
    </source>
</evidence>
<dbReference type="Proteomes" id="UP000295793">
    <property type="component" value="Unassembled WGS sequence"/>
</dbReference>
<dbReference type="EMBL" id="SLZR01000008">
    <property type="protein sequence ID" value="TCS40702.1"/>
    <property type="molecule type" value="Genomic_DNA"/>
</dbReference>
<keyword evidence="3" id="KW-1185">Reference proteome</keyword>
<evidence type="ECO:0000313" key="2">
    <source>
        <dbReference type="EMBL" id="TCS40702.1"/>
    </source>
</evidence>
<sequence length="186" mass="21300">MPSCSTEINGLKLLHANPCYAHDVFATVADNRSYLRQWLPWVDPTQTVEDTRLFLATCQQKYAMQKQFTTLMYLHGQFIGIAGYNDLNHANHTGEIGYWMAMHCQGKGFMSAAVRKIIELGFNNFDLNRQVIRAAVDNKPSRAVAERLGFTYEGVERQSANLNGRYLDMAVYSLLKQEWLEQQPED</sequence>
<dbReference type="PROSITE" id="PS51186">
    <property type="entry name" value="GNAT"/>
    <property type="match status" value="1"/>
</dbReference>
<proteinExistence type="predicted"/>
<dbReference type="InterPro" id="IPR000182">
    <property type="entry name" value="GNAT_dom"/>
</dbReference>
<dbReference type="Pfam" id="PF13302">
    <property type="entry name" value="Acetyltransf_3"/>
    <property type="match status" value="1"/>
</dbReference>
<dbReference type="PANTHER" id="PTHR43441:SF11">
    <property type="entry name" value="RIBOSOMAL-PROTEIN-SERINE ACETYLTRANSFERASE"/>
    <property type="match status" value="1"/>
</dbReference>
<protein>
    <submittedName>
        <fullName evidence="2">Ribosomal-protein-serine acetyltransferase</fullName>
    </submittedName>
</protein>
<dbReference type="GO" id="GO:0008999">
    <property type="term" value="F:protein-N-terminal-alanine acetyltransferase activity"/>
    <property type="evidence" value="ECO:0007669"/>
    <property type="project" value="TreeGrafter"/>
</dbReference>
<dbReference type="InterPro" id="IPR016181">
    <property type="entry name" value="Acyl_CoA_acyltransferase"/>
</dbReference>
<dbReference type="InterPro" id="IPR051908">
    <property type="entry name" value="Ribosomal_N-acetyltransferase"/>
</dbReference>
<dbReference type="GO" id="GO:0005737">
    <property type="term" value="C:cytoplasm"/>
    <property type="evidence" value="ECO:0007669"/>
    <property type="project" value="TreeGrafter"/>
</dbReference>
<comment type="caution">
    <text evidence="2">The sequence shown here is derived from an EMBL/GenBank/DDBJ whole genome shotgun (WGS) entry which is preliminary data.</text>
</comment>
<name>A0A4R3I6B5_9GAMM</name>
<dbReference type="PANTHER" id="PTHR43441">
    <property type="entry name" value="RIBOSOMAL-PROTEIN-SERINE ACETYLTRANSFERASE"/>
    <property type="match status" value="1"/>
</dbReference>
<organism evidence="2 3">
    <name type="scientific">Reinekea marinisedimentorum</name>
    <dbReference type="NCBI Taxonomy" id="230495"/>
    <lineage>
        <taxon>Bacteria</taxon>
        <taxon>Pseudomonadati</taxon>
        <taxon>Pseudomonadota</taxon>
        <taxon>Gammaproteobacteria</taxon>
        <taxon>Oceanospirillales</taxon>
        <taxon>Saccharospirillaceae</taxon>
        <taxon>Reinekea</taxon>
    </lineage>
</organism>
<feature type="domain" description="N-acetyltransferase" evidence="1">
    <location>
        <begin position="23"/>
        <end position="178"/>
    </location>
</feature>
<dbReference type="GO" id="GO:1990189">
    <property type="term" value="F:protein N-terminal-serine acetyltransferase activity"/>
    <property type="evidence" value="ECO:0007669"/>
    <property type="project" value="TreeGrafter"/>
</dbReference>
<reference evidence="2 3" key="1">
    <citation type="submission" date="2019-03" db="EMBL/GenBank/DDBJ databases">
        <title>Genomic Encyclopedia of Archaeal and Bacterial Type Strains, Phase II (KMG-II): from individual species to whole genera.</title>
        <authorList>
            <person name="Goeker M."/>
        </authorList>
    </citation>
    <scope>NUCLEOTIDE SEQUENCE [LARGE SCALE GENOMIC DNA]</scope>
    <source>
        <strain evidence="2 3">DSM 15388</strain>
    </source>
</reference>
<gene>
    <name evidence="2" type="ORF">BCF53_10858</name>
</gene>
<evidence type="ECO:0000313" key="3">
    <source>
        <dbReference type="Proteomes" id="UP000295793"/>
    </source>
</evidence>
<dbReference type="RefSeq" id="WP_165901883.1">
    <property type="nucleotide sequence ID" value="NZ_SLZR01000008.1"/>
</dbReference>
<dbReference type="SUPFAM" id="SSF55729">
    <property type="entry name" value="Acyl-CoA N-acyltransferases (Nat)"/>
    <property type="match status" value="1"/>
</dbReference>
<keyword evidence="2" id="KW-0808">Transferase</keyword>
<dbReference type="AlphaFoldDB" id="A0A4R3I6B5"/>
<accession>A0A4R3I6B5</accession>